<name>A0ACA9PTP3_9GLOM</name>
<keyword evidence="2" id="KW-1185">Reference proteome</keyword>
<dbReference type="Proteomes" id="UP000789702">
    <property type="component" value="Unassembled WGS sequence"/>
</dbReference>
<protein>
    <submittedName>
        <fullName evidence="1">9007_t:CDS:1</fullName>
    </submittedName>
</protein>
<proteinExistence type="predicted"/>
<feature type="non-terminal residue" evidence="1">
    <location>
        <position position="123"/>
    </location>
</feature>
<sequence>LNAIIKNKDSKITVKNQADELETLVQWYGLEDTQIAELLEFIIKGKLDDSDVRKLIKLLVPRRKVSEMSAIKIFGNLGNRNMKYSIQALLLRWVVLVYGFIEDHSKIYRLYGVIFHYLEYATL</sequence>
<gene>
    <name evidence="1" type="ORF">DHETER_LOCUS12947</name>
</gene>
<reference evidence="1" key="1">
    <citation type="submission" date="2021-06" db="EMBL/GenBank/DDBJ databases">
        <authorList>
            <person name="Kallberg Y."/>
            <person name="Tangrot J."/>
            <person name="Rosling A."/>
        </authorList>
    </citation>
    <scope>NUCLEOTIDE SEQUENCE</scope>
    <source>
        <strain evidence="1">IL203A</strain>
    </source>
</reference>
<organism evidence="1 2">
    <name type="scientific">Dentiscutata heterogama</name>
    <dbReference type="NCBI Taxonomy" id="1316150"/>
    <lineage>
        <taxon>Eukaryota</taxon>
        <taxon>Fungi</taxon>
        <taxon>Fungi incertae sedis</taxon>
        <taxon>Mucoromycota</taxon>
        <taxon>Glomeromycotina</taxon>
        <taxon>Glomeromycetes</taxon>
        <taxon>Diversisporales</taxon>
        <taxon>Gigasporaceae</taxon>
        <taxon>Dentiscutata</taxon>
    </lineage>
</organism>
<feature type="non-terminal residue" evidence="1">
    <location>
        <position position="1"/>
    </location>
</feature>
<dbReference type="EMBL" id="CAJVPU010033673">
    <property type="protein sequence ID" value="CAG8723070.1"/>
    <property type="molecule type" value="Genomic_DNA"/>
</dbReference>
<comment type="caution">
    <text evidence="1">The sequence shown here is derived from an EMBL/GenBank/DDBJ whole genome shotgun (WGS) entry which is preliminary data.</text>
</comment>
<accession>A0ACA9PTP3</accession>
<evidence type="ECO:0000313" key="2">
    <source>
        <dbReference type="Proteomes" id="UP000789702"/>
    </source>
</evidence>
<evidence type="ECO:0000313" key="1">
    <source>
        <dbReference type="EMBL" id="CAG8723070.1"/>
    </source>
</evidence>